<reference evidence="2" key="1">
    <citation type="submission" date="2016-10" db="EMBL/GenBank/DDBJ databases">
        <authorList>
            <person name="Varghese N."/>
            <person name="Submissions S."/>
        </authorList>
    </citation>
    <scope>NUCLEOTIDE SEQUENCE [LARGE SCALE GENOMIC DNA]</scope>
    <source>
        <strain evidence="2">SP</strain>
    </source>
</reference>
<sequence length="87" mass="9776">MMKEHLLRDATSYEGVLTAQPPRLGDQQATDSCIMDILAMFKQQQGDYVAKTVIDKVQSSHGLKIQYFPVSRKPNPLCMIPNREPGV</sequence>
<dbReference type="EMBL" id="FNPI01000005">
    <property type="protein sequence ID" value="SDZ05829.1"/>
    <property type="molecule type" value="Genomic_DNA"/>
</dbReference>
<name>A0A1H3PZH5_9BACI</name>
<keyword evidence="2" id="KW-1185">Reference proteome</keyword>
<proteinExistence type="predicted"/>
<evidence type="ECO:0000313" key="1">
    <source>
        <dbReference type="EMBL" id="SDZ05829.1"/>
    </source>
</evidence>
<evidence type="ECO:0000313" key="2">
    <source>
        <dbReference type="Proteomes" id="UP000198935"/>
    </source>
</evidence>
<protein>
    <submittedName>
        <fullName evidence="1">Uncharacterized protein</fullName>
    </submittedName>
</protein>
<accession>A0A1H3PZH5</accession>
<dbReference type="AlphaFoldDB" id="A0A1H3PZH5"/>
<organism evidence="1 2">
    <name type="scientific">Evansella caseinilytica</name>
    <dbReference type="NCBI Taxonomy" id="1503961"/>
    <lineage>
        <taxon>Bacteria</taxon>
        <taxon>Bacillati</taxon>
        <taxon>Bacillota</taxon>
        <taxon>Bacilli</taxon>
        <taxon>Bacillales</taxon>
        <taxon>Bacillaceae</taxon>
        <taxon>Evansella</taxon>
    </lineage>
</organism>
<gene>
    <name evidence="1" type="ORF">SAMN05421736_105261</name>
</gene>
<dbReference type="Proteomes" id="UP000198935">
    <property type="component" value="Unassembled WGS sequence"/>
</dbReference>